<dbReference type="InterPro" id="IPR007627">
    <property type="entry name" value="RNA_pol_sigma70_r2"/>
</dbReference>
<dbReference type="InterPro" id="IPR036388">
    <property type="entry name" value="WH-like_DNA-bd_sf"/>
</dbReference>
<dbReference type="Gene3D" id="3.10.450.50">
    <property type="match status" value="1"/>
</dbReference>
<dbReference type="GO" id="GO:0006950">
    <property type="term" value="P:response to stress"/>
    <property type="evidence" value="ECO:0007669"/>
    <property type="project" value="UniProtKB-ARBA"/>
</dbReference>
<dbReference type="SUPFAM" id="SSF54427">
    <property type="entry name" value="NTF2-like"/>
    <property type="match status" value="1"/>
</dbReference>
<dbReference type="InterPro" id="IPR013324">
    <property type="entry name" value="RNA_pol_sigma_r3/r4-like"/>
</dbReference>
<dbReference type="InterPro" id="IPR014284">
    <property type="entry name" value="RNA_pol_sigma-70_dom"/>
</dbReference>
<dbReference type="InterPro" id="IPR000838">
    <property type="entry name" value="RNA_pol_sigma70_ECF_CS"/>
</dbReference>
<dbReference type="Gene3D" id="1.10.10.10">
    <property type="entry name" value="Winged helix-like DNA-binding domain superfamily/Winged helix DNA-binding domain"/>
    <property type="match status" value="1"/>
</dbReference>
<evidence type="ECO:0000259" key="9">
    <source>
        <dbReference type="Pfam" id="PF08281"/>
    </source>
</evidence>
<organism evidence="10">
    <name type="scientific">Pedococcus sp. KACC 23699</name>
    <dbReference type="NCBI Taxonomy" id="3149228"/>
    <lineage>
        <taxon>Bacteria</taxon>
        <taxon>Bacillati</taxon>
        <taxon>Actinomycetota</taxon>
        <taxon>Actinomycetes</taxon>
        <taxon>Micrococcales</taxon>
        <taxon>Intrasporangiaceae</taxon>
        <taxon>Pedococcus</taxon>
    </lineage>
</organism>
<evidence type="ECO:0000256" key="2">
    <source>
        <dbReference type="ARBA" id="ARBA00011344"/>
    </source>
</evidence>
<evidence type="ECO:0000256" key="3">
    <source>
        <dbReference type="ARBA" id="ARBA00023015"/>
    </source>
</evidence>
<dbReference type="NCBIfam" id="TIGR02937">
    <property type="entry name" value="sigma70-ECF"/>
    <property type="match status" value="1"/>
</dbReference>
<dbReference type="Pfam" id="PF04542">
    <property type="entry name" value="Sigma70_r2"/>
    <property type="match status" value="1"/>
</dbReference>
<dbReference type="GO" id="GO:0016987">
    <property type="term" value="F:sigma factor activity"/>
    <property type="evidence" value="ECO:0007669"/>
    <property type="project" value="UniProtKB-KW"/>
</dbReference>
<evidence type="ECO:0000256" key="1">
    <source>
        <dbReference type="ARBA" id="ARBA00010641"/>
    </source>
</evidence>
<dbReference type="CDD" id="cd06171">
    <property type="entry name" value="Sigma70_r4"/>
    <property type="match status" value="1"/>
</dbReference>
<dbReference type="InterPro" id="IPR032710">
    <property type="entry name" value="NTF2-like_dom_sf"/>
</dbReference>
<feature type="domain" description="RNA polymerase sigma-70 region 2" evidence="8">
    <location>
        <begin position="38"/>
        <end position="101"/>
    </location>
</feature>
<dbReference type="GO" id="GO:0006352">
    <property type="term" value="P:DNA-templated transcription initiation"/>
    <property type="evidence" value="ECO:0007669"/>
    <property type="project" value="InterPro"/>
</dbReference>
<evidence type="ECO:0000256" key="7">
    <source>
        <dbReference type="RuleBase" id="RU000716"/>
    </source>
</evidence>
<dbReference type="InterPro" id="IPR039425">
    <property type="entry name" value="RNA_pol_sigma-70-like"/>
</dbReference>
<dbReference type="InterPro" id="IPR014305">
    <property type="entry name" value="RNA_pol_sigma-G_actinobac"/>
</dbReference>
<sequence>MTQLSDTETGLEPVAADAREGVAAPPGAAAFPAVADGYRRELTAHCYRMTGSMHDAEDLVQETYLRAWRAYGGFEGRSSVRTWLYRIATNVCLTALEGKDRRPLPTGLGAPASEPGDTLASSTEISWLEPVADPLVAGESSDPASIVGERESIRLAFIAALQHLPARQRAVLVLRDVLRWRAAEVAEALDTTEAAVNSALQRAHAQLSKADLSQDTMDTTLDAEKQAMLDRYVKAFWDKDIASIVSMLTTDAVWEMPPFTGWYSGREAIGALIDTQCPGGVNDMPMVPTSANGQPAFGLYLRQPDGTFAPFHLQVLTLRGAEVEHVAAFFDVTLFAKFGLPASLPAGYVTGP</sequence>
<dbReference type="NCBIfam" id="NF006089">
    <property type="entry name" value="PRK08241.1"/>
    <property type="match status" value="1"/>
</dbReference>
<name>A0AAU7JUQ3_9MICO</name>
<dbReference type="PROSITE" id="PS01063">
    <property type="entry name" value="SIGMA70_ECF"/>
    <property type="match status" value="1"/>
</dbReference>
<comment type="similarity">
    <text evidence="1 7">Belongs to the sigma-70 factor family. ECF subfamily.</text>
</comment>
<evidence type="ECO:0000259" key="8">
    <source>
        <dbReference type="Pfam" id="PF04542"/>
    </source>
</evidence>
<dbReference type="InterPro" id="IPR013249">
    <property type="entry name" value="RNA_pol_sigma70_r4_t2"/>
</dbReference>
<keyword evidence="5 7" id="KW-0238">DNA-binding</keyword>
<proteinExistence type="inferred from homology"/>
<reference evidence="10" key="1">
    <citation type="submission" date="2024-05" db="EMBL/GenBank/DDBJ databases">
        <authorList>
            <person name="Kim S."/>
            <person name="Heo J."/>
            <person name="Choi H."/>
            <person name="Choi Y."/>
            <person name="Kwon S.-W."/>
            <person name="Kim Y."/>
        </authorList>
    </citation>
    <scope>NUCLEOTIDE SEQUENCE</scope>
    <source>
        <strain evidence="10">KACC 23699</strain>
    </source>
</reference>
<evidence type="ECO:0000256" key="5">
    <source>
        <dbReference type="ARBA" id="ARBA00023125"/>
    </source>
</evidence>
<dbReference type="NCBIfam" id="TIGR02960">
    <property type="entry name" value="SigX5"/>
    <property type="match status" value="1"/>
</dbReference>
<feature type="domain" description="RNA polymerase sigma factor 70 region 4 type 2" evidence="9">
    <location>
        <begin position="155"/>
        <end position="205"/>
    </location>
</feature>
<keyword evidence="3 7" id="KW-0805">Transcription regulation</keyword>
<keyword evidence="6 7" id="KW-0804">Transcription</keyword>
<dbReference type="SUPFAM" id="SSF88659">
    <property type="entry name" value="Sigma3 and sigma4 domains of RNA polymerase sigma factors"/>
    <property type="match status" value="1"/>
</dbReference>
<dbReference type="RefSeq" id="WP_406831445.1">
    <property type="nucleotide sequence ID" value="NZ_CP157483.1"/>
</dbReference>
<dbReference type="AlphaFoldDB" id="A0AAU7JUQ3"/>
<dbReference type="Pfam" id="PF08281">
    <property type="entry name" value="Sigma70_r4_2"/>
    <property type="match status" value="1"/>
</dbReference>
<dbReference type="SUPFAM" id="SSF88946">
    <property type="entry name" value="Sigma2 domain of RNA polymerase sigma factors"/>
    <property type="match status" value="1"/>
</dbReference>
<dbReference type="PANTHER" id="PTHR43133">
    <property type="entry name" value="RNA POLYMERASE ECF-TYPE SIGMA FACTO"/>
    <property type="match status" value="1"/>
</dbReference>
<comment type="subunit">
    <text evidence="2">Interacts transiently with the RNA polymerase catalytic core formed by RpoA, RpoB, RpoC and RpoZ (2 alpha, 1 beta, 1 beta' and 1 omega subunit) to form the RNA polymerase holoenzyme that can initiate transcription.</text>
</comment>
<protein>
    <recommendedName>
        <fullName evidence="7">RNA polymerase sigma factor</fullName>
    </recommendedName>
</protein>
<evidence type="ECO:0000313" key="10">
    <source>
        <dbReference type="EMBL" id="XBO43992.1"/>
    </source>
</evidence>
<dbReference type="Gene3D" id="1.10.1740.10">
    <property type="match status" value="1"/>
</dbReference>
<evidence type="ECO:0000256" key="6">
    <source>
        <dbReference type="ARBA" id="ARBA00023163"/>
    </source>
</evidence>
<evidence type="ECO:0000256" key="4">
    <source>
        <dbReference type="ARBA" id="ARBA00023082"/>
    </source>
</evidence>
<dbReference type="PANTHER" id="PTHR43133:SF65">
    <property type="entry name" value="ECF RNA POLYMERASE SIGMA FACTOR SIGG"/>
    <property type="match status" value="1"/>
</dbReference>
<gene>
    <name evidence="10" type="ORF">ABEG17_01285</name>
</gene>
<dbReference type="EMBL" id="CP157483">
    <property type="protein sequence ID" value="XBO43992.1"/>
    <property type="molecule type" value="Genomic_DNA"/>
</dbReference>
<dbReference type="InterPro" id="IPR013325">
    <property type="entry name" value="RNA_pol_sigma_r2"/>
</dbReference>
<keyword evidence="4 7" id="KW-0731">Sigma factor</keyword>
<accession>A0AAU7JUQ3</accession>
<dbReference type="GO" id="GO:0003677">
    <property type="term" value="F:DNA binding"/>
    <property type="evidence" value="ECO:0007669"/>
    <property type="project" value="UniProtKB-KW"/>
</dbReference>